<keyword evidence="8" id="KW-1185">Reference proteome</keyword>
<protein>
    <submittedName>
        <fullName evidence="7">Putative C4-type zinc finger protein</fullName>
    </submittedName>
</protein>
<organism evidence="7 8">
    <name type="scientific">Acinetobacter phage vB_ApiM_fHyAci03</name>
    <dbReference type="NCBI Taxonomy" id="2269366"/>
    <lineage>
        <taxon>Viruses</taxon>
        <taxon>Duplodnaviria</taxon>
        <taxon>Heunggongvirae</taxon>
        <taxon>Uroviricota</taxon>
        <taxon>Caudoviricetes</taxon>
        <taxon>Pantevenvirales</taxon>
        <taxon>Straboviridae</taxon>
        <taxon>Twarogvirinae</taxon>
        <taxon>Lazarusvirus</taxon>
        <taxon>Lazarusvirus fhyacithree</taxon>
    </lineage>
</organism>
<dbReference type="PANTHER" id="PTHR38777">
    <property type="entry name" value="FELS-2 PROPHAGE PROTEIN"/>
    <property type="match status" value="1"/>
</dbReference>
<dbReference type="InterPro" id="IPR000962">
    <property type="entry name" value="Znf_DskA_TraR"/>
</dbReference>
<accession>A0A345AUX0</accession>
<evidence type="ECO:0000256" key="1">
    <source>
        <dbReference type="ARBA" id="ARBA00022723"/>
    </source>
</evidence>
<evidence type="ECO:0000256" key="2">
    <source>
        <dbReference type="ARBA" id="ARBA00022771"/>
    </source>
</evidence>
<evidence type="ECO:0000256" key="4">
    <source>
        <dbReference type="PROSITE-ProRule" id="PRU00510"/>
    </source>
</evidence>
<dbReference type="GO" id="GO:1900378">
    <property type="term" value="P:positive regulation of secondary metabolite biosynthetic process"/>
    <property type="evidence" value="ECO:0007669"/>
    <property type="project" value="TreeGrafter"/>
</dbReference>
<sequence>MNGWGPNDPVFETNKATIDDAVDWARLELELQAKRESNKFCDDCGDEIPEKRRLFVKGVQFCVTCQSSHDTNHQSYYNRRGNKDSQLR</sequence>
<evidence type="ECO:0000259" key="6">
    <source>
        <dbReference type="Pfam" id="PF01258"/>
    </source>
</evidence>
<evidence type="ECO:0000313" key="7">
    <source>
        <dbReference type="EMBL" id="AXF40703.1"/>
    </source>
</evidence>
<feature type="zinc finger region" description="dksA C4-type" evidence="4">
    <location>
        <begin position="41"/>
        <end position="65"/>
    </location>
</feature>
<proteinExistence type="predicted"/>
<reference evidence="8" key="1">
    <citation type="submission" date="2018-06" db="EMBL/GenBank/DDBJ databases">
        <title>Whole genome analysis of phage vB_ApiM_fHyAci03 infecting Acinetobacter pittii.</title>
        <authorList>
            <person name="Kiljunen S."/>
            <person name="Wicklund A."/>
            <person name="Skurnik M."/>
        </authorList>
    </citation>
    <scope>NUCLEOTIDE SEQUENCE [LARGE SCALE GENOMIC DNA]</scope>
</reference>
<evidence type="ECO:0000313" key="8">
    <source>
        <dbReference type="Proteomes" id="UP000255697"/>
    </source>
</evidence>
<dbReference type="Proteomes" id="UP000255697">
    <property type="component" value="Segment"/>
</dbReference>
<dbReference type="PANTHER" id="PTHR38777:SF1">
    <property type="entry name" value="DNAK SUPPRESSOR PROTEIN"/>
    <property type="match status" value="1"/>
</dbReference>
<feature type="compositionally biased region" description="Polar residues" evidence="5">
    <location>
        <begin position="67"/>
        <end position="77"/>
    </location>
</feature>
<evidence type="ECO:0000256" key="3">
    <source>
        <dbReference type="ARBA" id="ARBA00022833"/>
    </source>
</evidence>
<dbReference type="EMBL" id="MH460829">
    <property type="protein sequence ID" value="AXF40703.1"/>
    <property type="molecule type" value="Genomic_DNA"/>
</dbReference>
<dbReference type="Gene3D" id="1.20.120.910">
    <property type="entry name" value="DksA, coiled-coil domain"/>
    <property type="match status" value="1"/>
</dbReference>
<keyword evidence="3" id="KW-0862">Zinc</keyword>
<feature type="domain" description="Zinc finger DksA/TraR C4-type" evidence="6">
    <location>
        <begin position="40"/>
        <end position="69"/>
    </location>
</feature>
<keyword evidence="2" id="KW-0863">Zinc-finger</keyword>
<dbReference type="SUPFAM" id="SSF57716">
    <property type="entry name" value="Glucocorticoid receptor-like (DNA-binding domain)"/>
    <property type="match status" value="1"/>
</dbReference>
<gene>
    <name evidence="7" type="ORF">Ac3_134</name>
</gene>
<keyword evidence="1" id="KW-0479">Metal-binding</keyword>
<dbReference type="PROSITE" id="PS51128">
    <property type="entry name" value="ZF_DKSA_2"/>
    <property type="match status" value="1"/>
</dbReference>
<evidence type="ECO:0000256" key="5">
    <source>
        <dbReference type="SAM" id="MobiDB-lite"/>
    </source>
</evidence>
<dbReference type="Pfam" id="PF01258">
    <property type="entry name" value="zf-dskA_traR"/>
    <property type="match status" value="1"/>
</dbReference>
<name>A0A345AUX0_9CAUD</name>
<feature type="region of interest" description="Disordered" evidence="5">
    <location>
        <begin position="67"/>
        <end position="88"/>
    </location>
</feature>
<dbReference type="GO" id="GO:0008270">
    <property type="term" value="F:zinc ion binding"/>
    <property type="evidence" value="ECO:0007669"/>
    <property type="project" value="UniProtKB-KW"/>
</dbReference>